<dbReference type="AlphaFoldDB" id="A0A402AG27"/>
<dbReference type="InterPro" id="IPR013783">
    <property type="entry name" value="Ig-like_fold"/>
</dbReference>
<dbReference type="Pfam" id="PF19190">
    <property type="entry name" value="BACON_2"/>
    <property type="match status" value="4"/>
</dbReference>
<keyword evidence="1" id="KW-0472">Membrane</keyword>
<keyword evidence="1" id="KW-0812">Transmembrane</keyword>
<dbReference type="EMBL" id="BIFS01000001">
    <property type="protein sequence ID" value="GCE18049.1"/>
    <property type="molecule type" value="Genomic_DNA"/>
</dbReference>
<dbReference type="InterPro" id="IPR024361">
    <property type="entry name" value="BACON"/>
</dbReference>
<dbReference type="Proteomes" id="UP000287188">
    <property type="component" value="Unassembled WGS sequence"/>
</dbReference>
<feature type="domain" description="BACON" evidence="2">
    <location>
        <begin position="821"/>
        <end position="911"/>
    </location>
</feature>
<keyword evidence="1" id="KW-1133">Transmembrane helix</keyword>
<gene>
    <name evidence="3" type="ORF">KDK_18490</name>
</gene>
<dbReference type="SUPFAM" id="SSF49478">
    <property type="entry name" value="Cna protein B-type domain"/>
    <property type="match status" value="1"/>
</dbReference>
<sequence>MGPDARISASTPAQMEEPFYFEPINEEASGAKPSHSFLPAESFAPEADLLSTDMASLSSAATVPMSAFYPEPDIPAQDEQEWANAAEYSAAADQSLHMLNDAARMIAEVDGEPAQGGRAPRASRLSPLRDISADIRRESTPLPATAFSTEHMRNALDEHLPDLWPWLHTAEIDEEKDEWIDHTDPLLSRRFPSSTQIKQIERTDRFRALGYRMELFWQGVQQSPRKWIRILFIVMCSIAIVALAVDAVLVTFLEHGTPSFAGSPPTMTLSTRFANQGDLVTVHLKDFPPSALVVMSHDLQEHVTLVRQGDIIHIGPEGTKDVVMSIDEDWETGSHTIEAEDINTRYTASAMLSIGIGPTRPAHLQLDATDIDLGSSLQGGSTLRTIHLINAGGGVISWSASSSSSWLQFTPNHGMFSDRESIQVAADRTKLKPGEYDGKITLSSNVSAPQDITVHMKVLAIPANAGAVLSVAPPVMTFTATDGMSNPPSQSLVISNPGKQPLHWSLDGQLPALQSDTNSYVSSLIKSTNNWVNVSANSGTVLPGSTEAVNINVHSLALLPGTYTSSLKFTATKALNSPQTVGISLTVSPRCSLLLSTGNLFFTTVAGQDGTNNQVLNMMGNASCNDNTNWSVSSTVHWLTITPTSGQLMNAATASTTITTNTAGMAPGTYNGTITVTMAQSTQTVAVQLIVQPPPPPSAPIMGASPLNLNFSVTKGQSNPPGQSIAIANTGQSALTLAVTPKPLSTWLSVVQTPTIIPAGQTSSLMVNVDASNLTPGSYTGQIALSGVDSNGNPASGSPQTIGVTFTVFAPCTLTFPSATSLAFNSVQGSADPAPQQFTFTASGNCNWPLTWKIDHSAAASWLKLSPDNGQFTTSSQSATVVINPTNAGLLAGNYNESVAISATDSSGHTVPGSPQTLSVAFAIQKPCTIQATSPGLTFSANQGQTGTAQSIPLSLSGNCVLPVSWTATANSSWINLTSASGSDNGQGSAVGVNIDASGLNIGTYNGIITVSPSGNGGSAVVGQPQIPVTLTVTGTTVSVTVNSCATSDCASPVPLAGALVSLSDSTGKIIASQTADVNGVATFSNVPIGTYTVVANGTDIAQVLYSGSSSVAVTGNVVNLSINAIAASTPTPSP</sequence>
<reference evidence="4" key="1">
    <citation type="submission" date="2018-12" db="EMBL/GenBank/DDBJ databases">
        <title>Tengunoibacter tsumagoiensis gen. nov., sp. nov., Dictyobacter kobayashii sp. nov., D. alpinus sp. nov., and D. joshuensis sp. nov. and description of Dictyobacteraceae fam. nov. within the order Ktedonobacterales isolated from Tengu-no-mugimeshi.</title>
        <authorList>
            <person name="Wang C.M."/>
            <person name="Zheng Y."/>
            <person name="Sakai Y."/>
            <person name="Toyoda A."/>
            <person name="Minakuchi Y."/>
            <person name="Abe K."/>
            <person name="Yokota A."/>
            <person name="Yabe S."/>
        </authorList>
    </citation>
    <scope>NUCLEOTIDE SEQUENCE [LARGE SCALE GENOMIC DNA]</scope>
    <source>
        <strain evidence="4">Uno11</strain>
    </source>
</reference>
<feature type="transmembrane region" description="Helical" evidence="1">
    <location>
        <begin position="230"/>
        <end position="253"/>
    </location>
</feature>
<feature type="domain" description="BACON" evidence="2">
    <location>
        <begin position="367"/>
        <end position="445"/>
    </location>
</feature>
<dbReference type="Gene3D" id="2.60.40.10">
    <property type="entry name" value="Immunoglobulins"/>
    <property type="match status" value="4"/>
</dbReference>
<protein>
    <recommendedName>
        <fullName evidence="2">BACON domain-containing protein</fullName>
    </recommendedName>
</protein>
<name>A0A402AG27_9CHLR</name>
<feature type="domain" description="BACON" evidence="2">
    <location>
        <begin position="944"/>
        <end position="1017"/>
    </location>
</feature>
<evidence type="ECO:0000259" key="2">
    <source>
        <dbReference type="Pfam" id="PF19190"/>
    </source>
</evidence>
<proteinExistence type="predicted"/>
<evidence type="ECO:0000313" key="3">
    <source>
        <dbReference type="EMBL" id="GCE18049.1"/>
    </source>
</evidence>
<comment type="caution">
    <text evidence="3">The sequence shown here is derived from an EMBL/GenBank/DDBJ whole genome shotgun (WGS) entry which is preliminary data.</text>
</comment>
<evidence type="ECO:0000313" key="4">
    <source>
        <dbReference type="Proteomes" id="UP000287188"/>
    </source>
</evidence>
<organism evidence="3 4">
    <name type="scientific">Dictyobacter kobayashii</name>
    <dbReference type="NCBI Taxonomy" id="2014872"/>
    <lineage>
        <taxon>Bacteria</taxon>
        <taxon>Bacillati</taxon>
        <taxon>Chloroflexota</taxon>
        <taxon>Ktedonobacteria</taxon>
        <taxon>Ktedonobacterales</taxon>
        <taxon>Dictyobacteraceae</taxon>
        <taxon>Dictyobacter</taxon>
    </lineage>
</organism>
<feature type="domain" description="BACON" evidence="2">
    <location>
        <begin position="612"/>
        <end position="688"/>
    </location>
</feature>
<accession>A0A402AG27</accession>
<keyword evidence="4" id="KW-1185">Reference proteome</keyword>
<evidence type="ECO:0000256" key="1">
    <source>
        <dbReference type="SAM" id="Phobius"/>
    </source>
</evidence>